<evidence type="ECO:0000313" key="4">
    <source>
        <dbReference type="Proteomes" id="UP001158576"/>
    </source>
</evidence>
<evidence type="ECO:0000259" key="2">
    <source>
        <dbReference type="Pfam" id="PF12816"/>
    </source>
</evidence>
<comment type="similarity">
    <text evidence="1">Belongs to the VPS8 family.</text>
</comment>
<dbReference type="Gene3D" id="2.130.10.10">
    <property type="entry name" value="YVTN repeat-like/Quinoprotein amine dehydrogenase"/>
    <property type="match status" value="1"/>
</dbReference>
<dbReference type="Proteomes" id="UP001158576">
    <property type="component" value="Chromosome XSR"/>
</dbReference>
<dbReference type="Pfam" id="PF23410">
    <property type="entry name" value="Beta-prop_VPS8"/>
    <property type="match status" value="1"/>
</dbReference>
<gene>
    <name evidence="3" type="ORF">OKIOD_LOCUS7111</name>
</gene>
<evidence type="ECO:0000313" key="3">
    <source>
        <dbReference type="EMBL" id="CAG5098311.1"/>
    </source>
</evidence>
<dbReference type="InterPro" id="IPR015943">
    <property type="entry name" value="WD40/YVTN_repeat-like_dom_sf"/>
</dbReference>
<dbReference type="PANTHER" id="PTHR12616">
    <property type="entry name" value="VACUOLAR PROTEIN SORTING VPS41"/>
    <property type="match status" value="1"/>
</dbReference>
<reference evidence="3 4" key="1">
    <citation type="submission" date="2021-04" db="EMBL/GenBank/DDBJ databases">
        <authorList>
            <person name="Bliznina A."/>
        </authorList>
    </citation>
    <scope>NUCLEOTIDE SEQUENCE [LARGE SCALE GENOMIC DNA]</scope>
</reference>
<dbReference type="InterPro" id="IPR045111">
    <property type="entry name" value="Vps41/Vps8"/>
</dbReference>
<evidence type="ECO:0000256" key="1">
    <source>
        <dbReference type="ARBA" id="ARBA00009422"/>
    </source>
</evidence>
<proteinExistence type="inferred from homology"/>
<accession>A0ABN7SIC0</accession>
<sequence>MTKLLLKESTEQQAELSKEELTKIVTKRALESLRQHFGKFAAKNNDPIVPGLHEQINTMSDLESVDELDELKPVESFLIPTDDFEVSSEADHELNDFSEETELEKIREAFLITECEVEEDLLNISKVNYAARLAEVLPSARITSIAASESYLILGTNLSDVLVFAQSDFEHLGTISNAKGNADVSALDISHDQRRLLIGFAKGQVFMYDLGNFKQLRKLPSDCHAIRTARVQLLSFTNEQNIQGICSDSSSVSMLEFTKIITKRSTDVFQLVKGEMVNPPRIFQSYEATSPLYRRPLMAVLTPQKLIARPISKTLENSDFELSFPHLTRHHNALYASWHLGEENDPELILGHNQQITIFRFAQFAQWVVLRSIQLDEIVSFVSIVPQTSLKLVLASPDCTPPYKLYIYNDESPTPMYNKICDENISLKSFSPYVTNSNILFQDKMGDLFSVRMRDWNERIVKIKNKNSMKEAVKFVLSLATGQIKGVIGLGDAFKAQSNIKSALVKLLPKLIEKELKNCENDDYSIATFVLAACVRSDLHEFLSESIGAAEQPVVSIVELFAQKGSSSRDVFFTALQDIVKIGEFTAIRPSLLSQLIAWMDEKGKISEFTKLIRCVDRESLNVNELLRLFKEHGCWEGRIILYNYVLENFEEPLQFVLESSDPPSSLLSATNKYLSCCLKGVEYPSKAPLDQPEKVREKVFTLLLMEYVSSERNYPLLRILLKRVGIKLFKSLGDSIEYLRDQEAQKLIDVLLKLTSIVGKRERELVLLFLGQQIAKNAKIHVDKLQIDEIVDFLTNKSGDNMEERERICELLYDSGKLNQMTPKRIQRLMIKTKFYRIAHKIAFKNEDYVSAMMALEKFEKPREIVRYIERVMSSLTYDGYFKAKVLTRLSLLFGEVPSEVVTLCITYYGEELAAIASNLSDDALHDFFRECFLPTRELPRNSPFFLQYIKHLIDSNASELIDVLTESDFDTALIEPVLVTSSNKSAKAVLYEKAQNYEKTSEILLSQLRHDSSKFSKNLDIFLAFVQRTSSLVPPSDRERLFLAVFDIFNDMEIEDLQVYLPRAFCGLLGHVPMSKTVQAFIAFFNSSTFDDVPFGPMKQLVTSILDSTTRDVTNLVQMSRISESGRFAQQAELAQTRRRAIVGGLPGATCALSGDDLGKNSRVLFREGSQEYSFDAIKLDPEEHPSQSIYGQRHRKLFHEEGLSYELGDSVIQETPQIEAAYKFLHYQFSSIR</sequence>
<dbReference type="EMBL" id="OU015569">
    <property type="protein sequence ID" value="CAG5098311.1"/>
    <property type="molecule type" value="Genomic_DNA"/>
</dbReference>
<dbReference type="InterPro" id="IPR036322">
    <property type="entry name" value="WD40_repeat_dom_sf"/>
</dbReference>
<dbReference type="SUPFAM" id="SSF50978">
    <property type="entry name" value="WD40 repeat-like"/>
    <property type="match status" value="1"/>
</dbReference>
<feature type="domain" description="Vacuolar protein sorting-associated protein 8 central" evidence="2">
    <location>
        <begin position="571"/>
        <end position="723"/>
    </location>
</feature>
<dbReference type="InterPro" id="IPR025941">
    <property type="entry name" value="Vps8_central_dom"/>
</dbReference>
<name>A0ABN7SIC0_OIKDI</name>
<organism evidence="3 4">
    <name type="scientific">Oikopleura dioica</name>
    <name type="common">Tunicate</name>
    <dbReference type="NCBI Taxonomy" id="34765"/>
    <lineage>
        <taxon>Eukaryota</taxon>
        <taxon>Metazoa</taxon>
        <taxon>Chordata</taxon>
        <taxon>Tunicata</taxon>
        <taxon>Appendicularia</taxon>
        <taxon>Copelata</taxon>
        <taxon>Oikopleuridae</taxon>
        <taxon>Oikopleura</taxon>
    </lineage>
</organism>
<dbReference type="PANTHER" id="PTHR12616:SF8">
    <property type="entry name" value="VACUOLAR PROTEIN SORTING-ASSOCIATED PROTEIN 8 HOMOLOG"/>
    <property type="match status" value="1"/>
</dbReference>
<keyword evidence="4" id="KW-1185">Reference proteome</keyword>
<dbReference type="Pfam" id="PF12816">
    <property type="entry name" value="TPR_Vps8"/>
    <property type="match status" value="1"/>
</dbReference>
<protein>
    <submittedName>
        <fullName evidence="3">Oidioi.mRNA.OKI2018_I69.XSR.g15553.t1.cds</fullName>
    </submittedName>
</protein>